<evidence type="ECO:0000313" key="2">
    <source>
        <dbReference type="EMBL" id="MXU93261.1"/>
    </source>
</evidence>
<feature type="signal peptide" evidence="1">
    <location>
        <begin position="1"/>
        <end position="22"/>
    </location>
</feature>
<organism evidence="2">
    <name type="scientific">Ixodes ricinus</name>
    <name type="common">Common tick</name>
    <name type="synonym">Acarus ricinus</name>
    <dbReference type="NCBI Taxonomy" id="34613"/>
    <lineage>
        <taxon>Eukaryota</taxon>
        <taxon>Metazoa</taxon>
        <taxon>Ecdysozoa</taxon>
        <taxon>Arthropoda</taxon>
        <taxon>Chelicerata</taxon>
        <taxon>Arachnida</taxon>
        <taxon>Acari</taxon>
        <taxon>Parasitiformes</taxon>
        <taxon>Ixodida</taxon>
        <taxon>Ixodoidea</taxon>
        <taxon>Ixodidae</taxon>
        <taxon>Ixodinae</taxon>
        <taxon>Ixodes</taxon>
    </lineage>
</organism>
<dbReference type="EMBL" id="GIFC01011178">
    <property type="protein sequence ID" value="MXU93261.1"/>
    <property type="molecule type" value="Transcribed_RNA"/>
</dbReference>
<reference evidence="2" key="1">
    <citation type="submission" date="2019-12" db="EMBL/GenBank/DDBJ databases">
        <title>An insight into the sialome of adult female Ixodes ricinus ticks feeding for 6 days.</title>
        <authorList>
            <person name="Perner J."/>
            <person name="Ribeiro J.M.C."/>
        </authorList>
    </citation>
    <scope>NUCLEOTIDE SEQUENCE</scope>
    <source>
        <strain evidence="2">Semi-engorged</strain>
        <tissue evidence="2">Salivary glands</tissue>
    </source>
</reference>
<name>A0A6B0UUN8_IXORI</name>
<proteinExistence type="predicted"/>
<evidence type="ECO:0000256" key="1">
    <source>
        <dbReference type="SAM" id="SignalP"/>
    </source>
</evidence>
<keyword evidence="1" id="KW-0732">Signal</keyword>
<protein>
    <submittedName>
        <fullName evidence="2">Putative secreted protein</fullName>
    </submittedName>
</protein>
<dbReference type="AlphaFoldDB" id="A0A6B0UUN8"/>
<feature type="chain" id="PRO_5025531704" evidence="1">
    <location>
        <begin position="23"/>
        <end position="143"/>
    </location>
</feature>
<accession>A0A6B0UUN8</accession>
<sequence length="143" mass="16485">MAARLFVLFNIIWWFCLDSSSSRQTVVTGTAPPWSIVRQYGFTFLGVRIALHMFHYCRSCNRRRYGCFRRRHVPRRREEQKRLQRRQGVRRCTTQIAQARCSGLLATAAPLGEAAAGLRSLVRHRECEARHGTCIGVPLLILV</sequence>